<dbReference type="RefSeq" id="XP_041690342.1">
    <property type="nucleotide sequence ID" value="XM_041824908.1"/>
</dbReference>
<dbReference type="AlphaFoldDB" id="A0A1L7UI46"/>
<feature type="region of interest" description="Disordered" evidence="1">
    <location>
        <begin position="84"/>
        <end position="104"/>
    </location>
</feature>
<evidence type="ECO:0000313" key="2">
    <source>
        <dbReference type="EMBL" id="CVL07191.1"/>
    </source>
</evidence>
<dbReference type="VEuPathDB" id="FungiDB:FMAN_15318"/>
<evidence type="ECO:0000313" key="3">
    <source>
        <dbReference type="Proteomes" id="UP000184255"/>
    </source>
</evidence>
<keyword evidence="3" id="KW-1185">Reference proteome</keyword>
<dbReference type="Proteomes" id="UP000184255">
    <property type="component" value="Unassembled WGS sequence"/>
</dbReference>
<reference evidence="3" key="1">
    <citation type="journal article" date="2016" name="Genome Biol. Evol.">
        <title>Comparative 'omics' of the Fusarium fujikuroi species complex highlights differences in genetic potential and metabolite synthesis.</title>
        <authorList>
            <person name="Niehaus E.-M."/>
            <person name="Muensterkoetter M."/>
            <person name="Proctor R.H."/>
            <person name="Brown D.W."/>
            <person name="Sharon A."/>
            <person name="Idan Y."/>
            <person name="Oren-Young L."/>
            <person name="Sieber C.M."/>
            <person name="Novak O."/>
            <person name="Pencik A."/>
            <person name="Tarkowska D."/>
            <person name="Hromadova K."/>
            <person name="Freeman S."/>
            <person name="Maymon M."/>
            <person name="Elazar M."/>
            <person name="Youssef S.A."/>
            <person name="El-Shabrawy E.S.M."/>
            <person name="Shalaby A.B.A."/>
            <person name="Houterman P."/>
            <person name="Brock N.L."/>
            <person name="Burkhardt I."/>
            <person name="Tsavkelova E.A."/>
            <person name="Dickschat J.S."/>
            <person name="Galuszka P."/>
            <person name="Gueldener U."/>
            <person name="Tudzynski B."/>
        </authorList>
    </citation>
    <scope>NUCLEOTIDE SEQUENCE [LARGE SCALE GENOMIC DNA]</scope>
    <source>
        <strain evidence="3">MRC7560</strain>
    </source>
</reference>
<name>A0A1L7UI46_FUSMA</name>
<evidence type="ECO:0000256" key="1">
    <source>
        <dbReference type="SAM" id="MobiDB-lite"/>
    </source>
</evidence>
<comment type="caution">
    <text evidence="2">The sequence shown here is derived from an EMBL/GenBank/DDBJ whole genome shotgun (WGS) entry which is preliminary data.</text>
</comment>
<dbReference type="GeneID" id="65094559"/>
<proteinExistence type="predicted"/>
<gene>
    <name evidence="2" type="ORF">FMAN_15318</name>
</gene>
<accession>A0A1L7UI46</accession>
<sequence length="787" mass="89606">MKQLSLCWSVTPIIKYQWLAPNHLAYALGHISISFCQLLTFFKGLGRKRLTRAITVAQDDTRPFKKAKTTTRGANETVASKAQQTQNCDPSHSNAETHAAKPRGARITPSAIYNASAAATMVARIILENIRRGSERDLLETRVEDFNAIDHAENPARNELCEEEPAISREISLRELPESKETRAAKEASKTGEAIELVMLDEHAMIYSLAKDPDSQIQQCYAYCQQKLKEFPIPSHIFRPPCMPCADLFTRMEDDTETSHLLEKQGSTFLRDLAANFKAGKSCAGKRAPCMNEMPMLLRGISKLMSEANFYFHDANHMIPFPRLLRLCSICFFMIPEQTPLYFFVCWLRRAGKALGFTREKLERAISLLRRFQSLTIFQKMADCASAGMEVLSIVQSHVRQVLCSLQYQLDSLPVFLSTSALLSIIVSPAMYYCTFEPGNPTSQHKTACPWCLLRYPRYPVPAWQTNPIPPPTEEQLDRLLHRTSDGLRCYRRIFLPVLSIFPVWLLWTICTICLDWYNASKAIIPFVDLMDEIAENAGLALSVLQLPLYTFVPLQISGGLDPLNGVQSSQFAIIEARAPIHEVISNCLEKASLDDRPEDEETRNITRTWVDAYYIRYLEQMRRPEETEPQAALRLTKTYIALIEDAFMTLSDRHPSKFRMADFSKDSLYILEEVTTRMDQLRETIHRFTSSYSAFMEEMSQAIMPLEACREYYKTIEYHKQEASFANQRACDAKYIADLYKLSLSKAVIAESAVNHLSRELKRKYVLRLGGDLSEVAVGLSRLTAD</sequence>
<organism evidence="2 3">
    <name type="scientific">Fusarium mangiferae</name>
    <name type="common">Mango malformation disease fungus</name>
    <dbReference type="NCBI Taxonomy" id="192010"/>
    <lineage>
        <taxon>Eukaryota</taxon>
        <taxon>Fungi</taxon>
        <taxon>Dikarya</taxon>
        <taxon>Ascomycota</taxon>
        <taxon>Pezizomycotina</taxon>
        <taxon>Sordariomycetes</taxon>
        <taxon>Hypocreomycetidae</taxon>
        <taxon>Hypocreales</taxon>
        <taxon>Nectriaceae</taxon>
        <taxon>Fusarium</taxon>
        <taxon>Fusarium fujikuroi species complex</taxon>
    </lineage>
</organism>
<protein>
    <submittedName>
        <fullName evidence="2">Uncharacterized protein</fullName>
    </submittedName>
</protein>
<feature type="compositionally biased region" description="Polar residues" evidence="1">
    <location>
        <begin position="84"/>
        <end position="96"/>
    </location>
</feature>
<dbReference type="EMBL" id="FCQH01000019">
    <property type="protein sequence ID" value="CVL07191.1"/>
    <property type="molecule type" value="Genomic_DNA"/>
</dbReference>